<proteinExistence type="predicted"/>
<keyword evidence="2" id="KW-1185">Reference proteome</keyword>
<protein>
    <submittedName>
        <fullName evidence="1">Uncharacterized protein</fullName>
    </submittedName>
</protein>
<evidence type="ECO:0000313" key="1">
    <source>
        <dbReference type="EMBL" id="MPC45958.1"/>
    </source>
</evidence>
<evidence type="ECO:0000313" key="2">
    <source>
        <dbReference type="Proteomes" id="UP000324222"/>
    </source>
</evidence>
<dbReference type="EMBL" id="VSRR010006970">
    <property type="protein sequence ID" value="MPC45958.1"/>
    <property type="molecule type" value="Genomic_DNA"/>
</dbReference>
<dbReference type="AlphaFoldDB" id="A0A5B7FLV8"/>
<reference evidence="1 2" key="1">
    <citation type="submission" date="2019-05" db="EMBL/GenBank/DDBJ databases">
        <title>Another draft genome of Portunus trituberculatus and its Hox gene families provides insights of decapod evolution.</title>
        <authorList>
            <person name="Jeong J.-H."/>
            <person name="Song I."/>
            <person name="Kim S."/>
            <person name="Choi T."/>
            <person name="Kim D."/>
            <person name="Ryu S."/>
            <person name="Kim W."/>
        </authorList>
    </citation>
    <scope>NUCLEOTIDE SEQUENCE [LARGE SCALE GENOMIC DNA]</scope>
    <source>
        <tissue evidence="1">Muscle</tissue>
    </source>
</reference>
<name>A0A5B7FLV8_PORTR</name>
<comment type="caution">
    <text evidence="1">The sequence shown here is derived from an EMBL/GenBank/DDBJ whole genome shotgun (WGS) entry which is preliminary data.</text>
</comment>
<accession>A0A5B7FLV8</accession>
<gene>
    <name evidence="1" type="ORF">E2C01_039664</name>
</gene>
<dbReference type="Proteomes" id="UP000324222">
    <property type="component" value="Unassembled WGS sequence"/>
</dbReference>
<organism evidence="1 2">
    <name type="scientific">Portunus trituberculatus</name>
    <name type="common">Swimming crab</name>
    <name type="synonym">Neptunus trituberculatus</name>
    <dbReference type="NCBI Taxonomy" id="210409"/>
    <lineage>
        <taxon>Eukaryota</taxon>
        <taxon>Metazoa</taxon>
        <taxon>Ecdysozoa</taxon>
        <taxon>Arthropoda</taxon>
        <taxon>Crustacea</taxon>
        <taxon>Multicrustacea</taxon>
        <taxon>Malacostraca</taxon>
        <taxon>Eumalacostraca</taxon>
        <taxon>Eucarida</taxon>
        <taxon>Decapoda</taxon>
        <taxon>Pleocyemata</taxon>
        <taxon>Brachyura</taxon>
        <taxon>Eubrachyura</taxon>
        <taxon>Portunoidea</taxon>
        <taxon>Portunidae</taxon>
        <taxon>Portuninae</taxon>
        <taxon>Portunus</taxon>
    </lineage>
</organism>
<sequence>MSSTLPYQVSIAYNGRACHFGFVTRPSASVHVLAAVPELPSVWPWVHSVWRSPANKKVASVFLRDKELKKCTEAIRLLWLAECT</sequence>